<reference evidence="3 5" key="1">
    <citation type="journal article" date="2012" name="Nature">
        <title>Algal genomes reveal evolutionary mosaicism and the fate of nucleomorphs.</title>
        <authorList>
            <consortium name="DOE Joint Genome Institute"/>
            <person name="Curtis B.A."/>
            <person name="Tanifuji G."/>
            <person name="Burki F."/>
            <person name="Gruber A."/>
            <person name="Irimia M."/>
            <person name="Maruyama S."/>
            <person name="Arias M.C."/>
            <person name="Ball S.G."/>
            <person name="Gile G.H."/>
            <person name="Hirakawa Y."/>
            <person name="Hopkins J.F."/>
            <person name="Kuo A."/>
            <person name="Rensing S.A."/>
            <person name="Schmutz J."/>
            <person name="Symeonidi A."/>
            <person name="Elias M."/>
            <person name="Eveleigh R.J."/>
            <person name="Herman E.K."/>
            <person name="Klute M.J."/>
            <person name="Nakayama T."/>
            <person name="Obornik M."/>
            <person name="Reyes-Prieto A."/>
            <person name="Armbrust E.V."/>
            <person name="Aves S.J."/>
            <person name="Beiko R.G."/>
            <person name="Coutinho P."/>
            <person name="Dacks J.B."/>
            <person name="Durnford D.G."/>
            <person name="Fast N.M."/>
            <person name="Green B.R."/>
            <person name="Grisdale C.J."/>
            <person name="Hempel F."/>
            <person name="Henrissat B."/>
            <person name="Hoppner M.P."/>
            <person name="Ishida K."/>
            <person name="Kim E."/>
            <person name="Koreny L."/>
            <person name="Kroth P.G."/>
            <person name="Liu Y."/>
            <person name="Malik S.B."/>
            <person name="Maier U.G."/>
            <person name="McRose D."/>
            <person name="Mock T."/>
            <person name="Neilson J.A."/>
            <person name="Onodera N.T."/>
            <person name="Poole A.M."/>
            <person name="Pritham E.J."/>
            <person name="Richards T.A."/>
            <person name="Rocap G."/>
            <person name="Roy S.W."/>
            <person name="Sarai C."/>
            <person name="Schaack S."/>
            <person name="Shirato S."/>
            <person name="Slamovits C.H."/>
            <person name="Spencer D.F."/>
            <person name="Suzuki S."/>
            <person name="Worden A.Z."/>
            <person name="Zauner S."/>
            <person name="Barry K."/>
            <person name="Bell C."/>
            <person name="Bharti A.K."/>
            <person name="Crow J.A."/>
            <person name="Grimwood J."/>
            <person name="Kramer R."/>
            <person name="Lindquist E."/>
            <person name="Lucas S."/>
            <person name="Salamov A."/>
            <person name="McFadden G.I."/>
            <person name="Lane C.E."/>
            <person name="Keeling P.J."/>
            <person name="Gray M.W."/>
            <person name="Grigoriev I.V."/>
            <person name="Archibald J.M."/>
        </authorList>
    </citation>
    <scope>NUCLEOTIDE SEQUENCE</scope>
    <source>
        <strain evidence="3 5">CCMP2712</strain>
    </source>
</reference>
<reference evidence="4" key="3">
    <citation type="submission" date="2016-03" db="UniProtKB">
        <authorList>
            <consortium name="EnsemblProtists"/>
        </authorList>
    </citation>
    <scope>IDENTIFICATION</scope>
</reference>
<feature type="region of interest" description="Disordered" evidence="1">
    <location>
        <begin position="19"/>
        <end position="44"/>
    </location>
</feature>
<dbReference type="KEGG" id="gtt:GUITHDRAFT_113291"/>
<proteinExistence type="predicted"/>
<keyword evidence="2" id="KW-0472">Membrane</keyword>
<keyword evidence="2" id="KW-1133">Transmembrane helix</keyword>
<name>L1IWM1_GUITC</name>
<dbReference type="AlphaFoldDB" id="L1IWM1"/>
<keyword evidence="2" id="KW-0812">Transmembrane</keyword>
<feature type="transmembrane region" description="Helical" evidence="2">
    <location>
        <begin position="285"/>
        <end position="306"/>
    </location>
</feature>
<gene>
    <name evidence="3" type="ORF">GUITHDRAFT_113291</name>
</gene>
<feature type="region of interest" description="Disordered" evidence="1">
    <location>
        <begin position="191"/>
        <end position="212"/>
    </location>
</feature>
<dbReference type="Proteomes" id="UP000011087">
    <property type="component" value="Unassembled WGS sequence"/>
</dbReference>
<evidence type="ECO:0000256" key="1">
    <source>
        <dbReference type="SAM" id="MobiDB-lite"/>
    </source>
</evidence>
<evidence type="ECO:0000313" key="4">
    <source>
        <dbReference type="EnsemblProtists" id="EKX40502"/>
    </source>
</evidence>
<dbReference type="RefSeq" id="XP_005827482.1">
    <property type="nucleotide sequence ID" value="XM_005827425.1"/>
</dbReference>
<evidence type="ECO:0000313" key="3">
    <source>
        <dbReference type="EMBL" id="EKX40502.1"/>
    </source>
</evidence>
<reference evidence="5" key="2">
    <citation type="submission" date="2012-11" db="EMBL/GenBank/DDBJ databases">
        <authorList>
            <person name="Kuo A."/>
            <person name="Curtis B.A."/>
            <person name="Tanifuji G."/>
            <person name="Burki F."/>
            <person name="Gruber A."/>
            <person name="Irimia M."/>
            <person name="Maruyama S."/>
            <person name="Arias M.C."/>
            <person name="Ball S.G."/>
            <person name="Gile G.H."/>
            <person name="Hirakawa Y."/>
            <person name="Hopkins J.F."/>
            <person name="Rensing S.A."/>
            <person name="Schmutz J."/>
            <person name="Symeonidi A."/>
            <person name="Elias M."/>
            <person name="Eveleigh R.J."/>
            <person name="Herman E.K."/>
            <person name="Klute M.J."/>
            <person name="Nakayama T."/>
            <person name="Obornik M."/>
            <person name="Reyes-Prieto A."/>
            <person name="Armbrust E.V."/>
            <person name="Aves S.J."/>
            <person name="Beiko R.G."/>
            <person name="Coutinho P."/>
            <person name="Dacks J.B."/>
            <person name="Durnford D.G."/>
            <person name="Fast N.M."/>
            <person name="Green B.R."/>
            <person name="Grisdale C."/>
            <person name="Hempe F."/>
            <person name="Henrissat B."/>
            <person name="Hoppner M.P."/>
            <person name="Ishida K.-I."/>
            <person name="Kim E."/>
            <person name="Koreny L."/>
            <person name="Kroth P.G."/>
            <person name="Liu Y."/>
            <person name="Malik S.-B."/>
            <person name="Maier U.G."/>
            <person name="McRose D."/>
            <person name="Mock T."/>
            <person name="Neilson J.A."/>
            <person name="Onodera N.T."/>
            <person name="Poole A.M."/>
            <person name="Pritham E.J."/>
            <person name="Richards T.A."/>
            <person name="Rocap G."/>
            <person name="Roy S.W."/>
            <person name="Sarai C."/>
            <person name="Schaack S."/>
            <person name="Shirato S."/>
            <person name="Slamovits C.H."/>
            <person name="Spencer D.F."/>
            <person name="Suzuki S."/>
            <person name="Worden A.Z."/>
            <person name="Zauner S."/>
            <person name="Barry K."/>
            <person name="Bell C."/>
            <person name="Bharti A.K."/>
            <person name="Crow J.A."/>
            <person name="Grimwood J."/>
            <person name="Kramer R."/>
            <person name="Lindquist E."/>
            <person name="Lucas S."/>
            <person name="Salamov A."/>
            <person name="McFadden G.I."/>
            <person name="Lane C.E."/>
            <person name="Keeling P.J."/>
            <person name="Gray M.W."/>
            <person name="Grigoriev I.V."/>
            <person name="Archibald J.M."/>
        </authorList>
    </citation>
    <scope>NUCLEOTIDE SEQUENCE</scope>
    <source>
        <strain evidence="5">CCMP2712</strain>
    </source>
</reference>
<dbReference type="EnsemblProtists" id="EKX40502">
    <property type="protein sequence ID" value="EKX40502"/>
    <property type="gene ID" value="GUITHDRAFT_113291"/>
</dbReference>
<keyword evidence="5" id="KW-1185">Reference proteome</keyword>
<evidence type="ECO:0000313" key="5">
    <source>
        <dbReference type="Proteomes" id="UP000011087"/>
    </source>
</evidence>
<protein>
    <submittedName>
        <fullName evidence="3 4">Uncharacterized protein</fullName>
    </submittedName>
</protein>
<dbReference type="HOGENOM" id="CLU_853785_0_0_1"/>
<evidence type="ECO:0000256" key="2">
    <source>
        <dbReference type="SAM" id="Phobius"/>
    </source>
</evidence>
<accession>L1IWM1</accession>
<organism evidence="3">
    <name type="scientific">Guillardia theta (strain CCMP2712)</name>
    <name type="common">Cryptophyte</name>
    <dbReference type="NCBI Taxonomy" id="905079"/>
    <lineage>
        <taxon>Eukaryota</taxon>
        <taxon>Cryptophyceae</taxon>
        <taxon>Pyrenomonadales</taxon>
        <taxon>Geminigeraceae</taxon>
        <taxon>Guillardia</taxon>
    </lineage>
</organism>
<dbReference type="OrthoDB" id="10559658at2759"/>
<dbReference type="EMBL" id="JH993030">
    <property type="protein sequence ID" value="EKX40502.1"/>
    <property type="molecule type" value="Genomic_DNA"/>
</dbReference>
<dbReference type="GeneID" id="17297212"/>
<dbReference type="eggNOG" id="ENOG502SZYK">
    <property type="taxonomic scope" value="Eukaryota"/>
</dbReference>
<feature type="compositionally biased region" description="Basic and acidic residues" evidence="1">
    <location>
        <begin position="29"/>
        <end position="41"/>
    </location>
</feature>
<dbReference type="PaxDb" id="55529-EKX40502"/>
<sequence length="326" mass="36086">MPKHSLTLSCQSIAVAEKAEDLEPNANEAAKDEEAAAKEHFEEDDVRPSALTIKSYNCTEIVPTLPARMAVHADSCSLWRKTGHVEDEFRRKLMDFGLNCLSLTPSDISFLTADGDPAFRTSEKYFDWGVQITVRDCNGHPMAVIKENLLHSFAHMPRAEYVVELPDGTEVARSKQGSFLSDTFMVFNTDPSAAADEGEGEEGAEASPKGPEPLAYARLSKGSKIRGQFCMGGAWRLNVNEYAGGFWSDPRSREVLMVLVTVKSVRDADRDNMGRVSEARCQESFWLSIVVVPLFLLAIVLAFFCLPDSACSIICGCFKRMKYHPV</sequence>